<dbReference type="RefSeq" id="WP_053029211.1">
    <property type="nucleotide sequence ID" value="NZ_CUEE01000002.1"/>
</dbReference>
<sequence>MTDSEANRFYNNMKHVNEFLYRDEDFKSPDNAMSIDNSIKEISKNQSKVSMDSFVHTSDLFKKAKQSLRQKGKID</sequence>
<dbReference type="GeneID" id="74185686"/>
<protein>
    <submittedName>
        <fullName evidence="1">Uncharacterized protein</fullName>
    </submittedName>
</protein>
<keyword evidence="2" id="KW-1185">Reference proteome</keyword>
<organism evidence="1 2">
    <name type="scientific">Staphylococcus borealis</name>
    <dbReference type="NCBI Taxonomy" id="2742203"/>
    <lineage>
        <taxon>Bacteria</taxon>
        <taxon>Bacillati</taxon>
        <taxon>Bacillota</taxon>
        <taxon>Bacilli</taxon>
        <taxon>Bacillales</taxon>
        <taxon>Staphylococcaceae</taxon>
        <taxon>Staphylococcus</taxon>
    </lineage>
</organism>
<evidence type="ECO:0000313" key="2">
    <source>
        <dbReference type="Proteomes" id="UP000610527"/>
    </source>
</evidence>
<dbReference type="Proteomes" id="UP000610527">
    <property type="component" value="Unassembled WGS sequence"/>
</dbReference>
<accession>A0ABX2LK17</accession>
<reference evidence="1 2" key="1">
    <citation type="submission" date="2020-06" db="EMBL/GenBank/DDBJ databases">
        <title>Staphylococcus borealis sp. nov. -A novel member of the Staphylococcaceae family isolated from skin and blood in humans.</title>
        <authorList>
            <person name="Pain M."/>
            <person name="Wolden R."/>
            <person name="Jaen-Luchoro D."/>
            <person name="Salva-Serra F."/>
            <person name="Iglesias B.P."/>
            <person name="Karlsson R."/>
            <person name="Klingenberg C."/>
            <person name="Cavanagh J.P."/>
        </authorList>
    </citation>
    <scope>NUCLEOTIDE SEQUENCE [LARGE SCALE GENOMIC DNA]</scope>
    <source>
        <strain evidence="1 2">58-22</strain>
    </source>
</reference>
<proteinExistence type="predicted"/>
<evidence type="ECO:0000313" key="1">
    <source>
        <dbReference type="EMBL" id="NUI82107.1"/>
    </source>
</evidence>
<gene>
    <name evidence="1" type="ORF">HUN84_04970</name>
</gene>
<comment type="caution">
    <text evidence="1">The sequence shown here is derived from an EMBL/GenBank/DDBJ whole genome shotgun (WGS) entry which is preliminary data.</text>
</comment>
<dbReference type="EMBL" id="JABVEG010000002">
    <property type="protein sequence ID" value="NUI82107.1"/>
    <property type="molecule type" value="Genomic_DNA"/>
</dbReference>
<name>A0ABX2LK17_9STAP</name>